<dbReference type="Proteomes" id="UP000002497">
    <property type="component" value="Unassembled WGS sequence"/>
</dbReference>
<reference evidence="2" key="2">
    <citation type="submission" date="2010-03" db="EMBL/GenBank/DDBJ databases">
        <title>The genome sequence of Coccidioides posadasii strain Silveira.</title>
        <authorList>
            <consortium name="The Broad Institute Genome Sequencing Center for Infectious Disease"/>
            <person name="Neafsey D."/>
            <person name="Orbach M."/>
            <person name="Henn M.R."/>
            <person name="Cole G.T."/>
            <person name="Galgiani J."/>
            <person name="Gardner M.J."/>
            <person name="Kirkland T.N."/>
            <person name="Taylor J.W."/>
            <person name="Young S.K."/>
            <person name="Zeng Q."/>
            <person name="Koehrsen M."/>
            <person name="Alvarado L."/>
            <person name="Berlin A."/>
            <person name="Borenstein D."/>
            <person name="Chapman S.B."/>
            <person name="Chen Z."/>
            <person name="Engels R."/>
            <person name="Freedman E."/>
            <person name="Gellesch M."/>
            <person name="Goldberg J."/>
            <person name="Griggs A."/>
            <person name="Gujja S."/>
            <person name="Heilman E."/>
            <person name="Heiman D."/>
            <person name="Howarth C."/>
            <person name="Jen D."/>
            <person name="Larson L."/>
            <person name="Mehta T."/>
            <person name="Neiman D."/>
            <person name="Park D."/>
            <person name="Pearson M."/>
            <person name="Richards J."/>
            <person name="Roberts A."/>
            <person name="Saif S."/>
            <person name="Shea T."/>
            <person name="Shenoy N."/>
            <person name="Sisk P."/>
            <person name="Stolte C."/>
            <person name="Sykes S."/>
            <person name="Walk T."/>
            <person name="White J."/>
            <person name="Yandava C."/>
            <person name="Haas B."/>
            <person name="Nusbaum C."/>
            <person name="Birren B."/>
        </authorList>
    </citation>
    <scope>NUCLEOTIDE SEQUENCE [LARGE SCALE GENOMIC DNA]</scope>
    <source>
        <strain evidence="2">RMSCC 757 / Silveira</strain>
    </source>
</reference>
<keyword evidence="2" id="KW-1185">Reference proteome</keyword>
<dbReference type="VEuPathDB" id="FungiDB:CPSG_03885"/>
<sequence>MPQYGYHQVGSAPFKTDQALSVIGKSGSHSCWCKKITACSTARSFRKVLFHTRIYFCNVSPIVAVKLSGYVFIVESPVDKRTRLEGACKITHGIAESISKGLVYWRLGLGYREALMNPPHGLGRIPLSGERQLLLQ</sequence>
<accession>E9D2T7</accession>
<organism evidence="2">
    <name type="scientific">Coccidioides posadasii (strain RMSCC 757 / Silveira)</name>
    <name type="common">Valley fever fungus</name>
    <dbReference type="NCBI Taxonomy" id="443226"/>
    <lineage>
        <taxon>Eukaryota</taxon>
        <taxon>Fungi</taxon>
        <taxon>Dikarya</taxon>
        <taxon>Ascomycota</taxon>
        <taxon>Pezizomycotina</taxon>
        <taxon>Eurotiomycetes</taxon>
        <taxon>Eurotiomycetidae</taxon>
        <taxon>Onygenales</taxon>
        <taxon>Onygenaceae</taxon>
        <taxon>Coccidioides</taxon>
    </lineage>
</organism>
<dbReference type="EMBL" id="GL636490">
    <property type="protein sequence ID" value="EFW19502.1"/>
    <property type="molecule type" value="Genomic_DNA"/>
</dbReference>
<evidence type="ECO:0000313" key="1">
    <source>
        <dbReference type="EMBL" id="EFW19502.1"/>
    </source>
</evidence>
<gene>
    <name evidence="1" type="ORF">CPSG_03885</name>
</gene>
<evidence type="ECO:0000313" key="2">
    <source>
        <dbReference type="Proteomes" id="UP000002497"/>
    </source>
</evidence>
<proteinExistence type="predicted"/>
<protein>
    <submittedName>
        <fullName evidence="1">Uncharacterized protein</fullName>
    </submittedName>
</protein>
<name>E9D2T7_COCPS</name>
<dbReference type="AlphaFoldDB" id="E9D2T7"/>
<reference evidence="2" key="1">
    <citation type="journal article" date="2010" name="Genome Res.">
        <title>Population genomic sequencing of Coccidioides fungi reveals recent hybridization and transposon control.</title>
        <authorList>
            <person name="Neafsey D.E."/>
            <person name="Barker B.M."/>
            <person name="Sharpton T.J."/>
            <person name="Stajich J.E."/>
            <person name="Park D.J."/>
            <person name="Whiston E."/>
            <person name="Hung C.-Y."/>
            <person name="McMahan C."/>
            <person name="White J."/>
            <person name="Sykes S."/>
            <person name="Heiman D."/>
            <person name="Young S."/>
            <person name="Zeng Q."/>
            <person name="Abouelleil A."/>
            <person name="Aftuck L."/>
            <person name="Bessette D."/>
            <person name="Brown A."/>
            <person name="FitzGerald M."/>
            <person name="Lui A."/>
            <person name="Macdonald J.P."/>
            <person name="Priest M."/>
            <person name="Orbach M.J."/>
            <person name="Galgiani J.N."/>
            <person name="Kirkland T.N."/>
            <person name="Cole G.T."/>
            <person name="Birren B.W."/>
            <person name="Henn M.R."/>
            <person name="Taylor J.W."/>
            <person name="Rounsley S.D."/>
        </authorList>
    </citation>
    <scope>NUCLEOTIDE SEQUENCE [LARGE SCALE GENOMIC DNA]</scope>
    <source>
        <strain evidence="2">RMSCC 757 / Silveira</strain>
    </source>
</reference>
<dbReference type="HOGENOM" id="CLU_1875255_0_0_1"/>